<dbReference type="GO" id="GO:0004540">
    <property type="term" value="F:RNA nuclease activity"/>
    <property type="evidence" value="ECO:0007669"/>
    <property type="project" value="InterPro"/>
</dbReference>
<dbReference type="RefSeq" id="WP_110988141.1">
    <property type="nucleotide sequence ID" value="NZ_CAWNWM010000018.1"/>
</dbReference>
<dbReference type="AlphaFoldDB" id="A0A2W1JBV7"/>
<protein>
    <recommendedName>
        <fullName evidence="1">NYN domain-containing protein</fullName>
    </recommendedName>
</protein>
<name>A0A2W1JBV7_9CYAN</name>
<keyword evidence="3" id="KW-1185">Reference proteome</keyword>
<evidence type="ECO:0000313" key="2">
    <source>
        <dbReference type="EMBL" id="PZD71356.1"/>
    </source>
</evidence>
<organism evidence="2 3">
    <name type="scientific">Acaryochloris thomasi RCC1774</name>
    <dbReference type="NCBI Taxonomy" id="1764569"/>
    <lineage>
        <taxon>Bacteria</taxon>
        <taxon>Bacillati</taxon>
        <taxon>Cyanobacteriota</taxon>
        <taxon>Cyanophyceae</taxon>
        <taxon>Acaryochloridales</taxon>
        <taxon>Acaryochloridaceae</taxon>
        <taxon>Acaryochloris</taxon>
        <taxon>Acaryochloris thomasi</taxon>
    </lineage>
</organism>
<evidence type="ECO:0000313" key="3">
    <source>
        <dbReference type="Proteomes" id="UP000248857"/>
    </source>
</evidence>
<dbReference type="PANTHER" id="PTHR35811:SF1">
    <property type="entry name" value="HTH OST-TYPE DOMAIN-CONTAINING PROTEIN"/>
    <property type="match status" value="1"/>
</dbReference>
<dbReference type="EMBL" id="PQWO01000018">
    <property type="protein sequence ID" value="PZD71356.1"/>
    <property type="molecule type" value="Genomic_DNA"/>
</dbReference>
<reference evidence="2 3" key="1">
    <citation type="journal article" date="2018" name="Sci. Rep.">
        <title>A novel species of the marine cyanobacterium Acaryochloris with a unique pigment content and lifestyle.</title>
        <authorList>
            <person name="Partensky F."/>
            <person name="Six C."/>
            <person name="Ratin M."/>
            <person name="Garczarek L."/>
            <person name="Vaulot D."/>
            <person name="Probert I."/>
            <person name="Calteau A."/>
            <person name="Gourvil P."/>
            <person name="Marie D."/>
            <person name="Grebert T."/>
            <person name="Bouchier C."/>
            <person name="Le Panse S."/>
            <person name="Gachenot M."/>
            <person name="Rodriguez F."/>
            <person name="Garrido J.L."/>
        </authorList>
    </citation>
    <scope>NUCLEOTIDE SEQUENCE [LARGE SCALE GENOMIC DNA]</scope>
    <source>
        <strain evidence="2 3">RCC1774</strain>
    </source>
</reference>
<dbReference type="InterPro" id="IPR021139">
    <property type="entry name" value="NYN"/>
</dbReference>
<evidence type="ECO:0000259" key="1">
    <source>
        <dbReference type="Pfam" id="PF01936"/>
    </source>
</evidence>
<dbReference type="Pfam" id="PF01936">
    <property type="entry name" value="NYN"/>
    <property type="match status" value="1"/>
</dbReference>
<comment type="caution">
    <text evidence="2">The sequence shown here is derived from an EMBL/GenBank/DDBJ whole genome shotgun (WGS) entry which is preliminary data.</text>
</comment>
<dbReference type="Gene3D" id="3.40.50.1010">
    <property type="entry name" value="5'-nuclease"/>
    <property type="match status" value="1"/>
</dbReference>
<proteinExistence type="predicted"/>
<feature type="domain" description="NYN" evidence="1">
    <location>
        <begin position="81"/>
        <end position="220"/>
    </location>
</feature>
<sequence>MAQQWLILASVVTGMSFGVSYLTTRDLKQAVSTSLITLSSASIGVAVAEDRRRGKRLTEHSMLESGASRNSLSLPSSASQVAVFWDYENVKFPAGAASAPLAESLIEYAKSLGHLRVKTVYSNWRRKDERIVQTLYSLGFEPIHVSMGKANSVDVKLVVDCLEAAYRDPALSQFIIVTGDKDFIPLVNALKDLERQVTVIGRTENVSEQLLLSADEFIPLKRLVKDAAERLQAQEPQVSADGRSAVLSYEDAIACLAEAIGKALEQQKSTQFSTISKMMRDINPAYEGASSVLRNDGGVFARFSDLIRTAEEEKRIRVRTTSEGFKELFLIEEDPQDESEFNPPPTRKMDRQQWSLFVSEVETAFQELRPLPSFVPLLRSVTRAKTSGVLAFLSHGSLRKSLQRLIDVGILISQEDGGFCLVDTLAEQREAFLDQLTIEDAPLPETPVLPEPQKIKDVHEV</sequence>
<dbReference type="PANTHER" id="PTHR35811">
    <property type="entry name" value="SLR1870 PROTEIN"/>
    <property type="match status" value="1"/>
</dbReference>
<dbReference type="Proteomes" id="UP000248857">
    <property type="component" value="Unassembled WGS sequence"/>
</dbReference>
<accession>A0A2W1JBV7</accession>
<gene>
    <name evidence="2" type="ORF">C1752_06635</name>
</gene>
<dbReference type="CDD" id="cd11297">
    <property type="entry name" value="PIN_LabA-like_N_1"/>
    <property type="match status" value="1"/>
</dbReference>